<evidence type="ECO:0000313" key="4">
    <source>
        <dbReference type="Proteomes" id="UP000806378"/>
    </source>
</evidence>
<evidence type="ECO:0000313" key="3">
    <source>
        <dbReference type="EMBL" id="KAF7845806.1"/>
    </source>
</evidence>
<feature type="compositionally biased region" description="Low complexity" evidence="1">
    <location>
        <begin position="233"/>
        <end position="244"/>
    </location>
</feature>
<feature type="transmembrane region" description="Helical" evidence="2">
    <location>
        <begin position="126"/>
        <end position="145"/>
    </location>
</feature>
<feature type="region of interest" description="Disordered" evidence="1">
    <location>
        <begin position="233"/>
        <end position="276"/>
    </location>
</feature>
<evidence type="ECO:0000256" key="1">
    <source>
        <dbReference type="SAM" id="MobiDB-lite"/>
    </source>
</evidence>
<evidence type="ECO:0000256" key="2">
    <source>
        <dbReference type="SAM" id="Phobius"/>
    </source>
</evidence>
<dbReference type="InterPro" id="IPR013248">
    <property type="entry name" value="Psh3/Shr3"/>
</dbReference>
<proteinExistence type="predicted"/>
<dbReference type="Proteomes" id="UP000806378">
    <property type="component" value="Unassembled WGS sequence"/>
</dbReference>
<keyword evidence="2" id="KW-0472">Membrane</keyword>
<dbReference type="GO" id="GO:0006888">
    <property type="term" value="P:endoplasmic reticulum to Golgi vesicle-mediated transport"/>
    <property type="evidence" value="ECO:0007669"/>
    <property type="project" value="TreeGrafter"/>
</dbReference>
<dbReference type="PANTHER" id="PTHR28228:SF1">
    <property type="entry name" value="SECRETORY COMPONENT PROTEIN SHR3"/>
    <property type="match status" value="1"/>
</dbReference>
<keyword evidence="4" id="KW-1185">Reference proteome</keyword>
<dbReference type="EMBL" id="MU100045">
    <property type="protein sequence ID" value="KAF7845806.1"/>
    <property type="molecule type" value="Genomic_DNA"/>
</dbReference>
<dbReference type="Gramene" id="rna-gnl|WGS:JABURB|Cocit.L0567.1">
    <property type="protein sequence ID" value="cds-KAF7845806.1"/>
    <property type="gene ID" value="gene-BT93_L0567"/>
</dbReference>
<dbReference type="SMART" id="SM00786">
    <property type="entry name" value="SHR3_chaperone"/>
    <property type="match status" value="1"/>
</dbReference>
<keyword evidence="2" id="KW-1133">Transmembrane helix</keyword>
<dbReference type="AlphaFoldDB" id="A0A8T0CI71"/>
<protein>
    <submittedName>
        <fullName evidence="3">Uncharacterized protein</fullName>
    </submittedName>
</protein>
<dbReference type="OrthoDB" id="5229808at2759"/>
<organism evidence="3 4">
    <name type="scientific">Corymbia citriodora subsp. variegata</name>
    <dbReference type="NCBI Taxonomy" id="360336"/>
    <lineage>
        <taxon>Eukaryota</taxon>
        <taxon>Viridiplantae</taxon>
        <taxon>Streptophyta</taxon>
        <taxon>Embryophyta</taxon>
        <taxon>Tracheophyta</taxon>
        <taxon>Spermatophyta</taxon>
        <taxon>Magnoliopsida</taxon>
        <taxon>eudicotyledons</taxon>
        <taxon>Gunneridae</taxon>
        <taxon>Pentapetalae</taxon>
        <taxon>rosids</taxon>
        <taxon>malvids</taxon>
        <taxon>Myrtales</taxon>
        <taxon>Myrtaceae</taxon>
        <taxon>Myrtoideae</taxon>
        <taxon>Eucalypteae</taxon>
        <taxon>Corymbia</taxon>
    </lineage>
</organism>
<dbReference type="GO" id="GO:0051082">
    <property type="term" value="F:unfolded protein binding"/>
    <property type="evidence" value="ECO:0007669"/>
    <property type="project" value="TreeGrafter"/>
</dbReference>
<gene>
    <name evidence="3" type="ORF">BT93_L0567</name>
</gene>
<keyword evidence="2" id="KW-0812">Transmembrane</keyword>
<sequence>MPQITFPTFMIIVRKFRSSSKSPRCNTASASRRITTTRAVTISACSTNASPATSFFLGLVFSLFPYDYPLLWNPSLLTSAHLDQVETHIKLLHNSPALIVRIFHIVTALGLLGLLLKLYKPSESNLLFDGGSLVLYMIAVVIYLTNVIKGFRIVSAGTYGLGLQNLSEDMLDEVSLAGVEQVGGGDVLGREDNLKVLAASNVILAFALVGVLTLQAGQWYAERAEEKERVRFAQSQAQTQAQQGQRREEVVSGGETEATGVAQEENTPRARRNRRT</sequence>
<name>A0A8T0CI71_CORYI</name>
<dbReference type="Pfam" id="PF08229">
    <property type="entry name" value="SHR3_chaperone"/>
    <property type="match status" value="1"/>
</dbReference>
<dbReference type="GO" id="GO:0005789">
    <property type="term" value="C:endoplasmic reticulum membrane"/>
    <property type="evidence" value="ECO:0007669"/>
    <property type="project" value="TreeGrafter"/>
</dbReference>
<dbReference type="PANTHER" id="PTHR28228">
    <property type="entry name" value="SECRETORY COMPONENT PROTEIN SHR3"/>
    <property type="match status" value="1"/>
</dbReference>
<comment type="caution">
    <text evidence="3">The sequence shown here is derived from an EMBL/GenBank/DDBJ whole genome shotgun (WGS) entry which is preliminary data.</text>
</comment>
<reference evidence="3" key="1">
    <citation type="submission" date="2020-05" db="EMBL/GenBank/DDBJ databases">
        <title>WGS assembly of Corymbia citriodora subspecies variegata.</title>
        <authorList>
            <person name="Barry K."/>
            <person name="Hundley H."/>
            <person name="Shu S."/>
            <person name="Jenkins J."/>
            <person name="Grimwood J."/>
            <person name="Baten A."/>
        </authorList>
    </citation>
    <scope>NUCLEOTIDE SEQUENCE</scope>
    <source>
        <strain evidence="3">CV2-018</strain>
    </source>
</reference>
<feature type="transmembrane region" description="Helical" evidence="2">
    <location>
        <begin position="98"/>
        <end position="119"/>
    </location>
</feature>
<feature type="transmembrane region" description="Helical" evidence="2">
    <location>
        <begin position="196"/>
        <end position="221"/>
    </location>
</feature>
<accession>A0A8T0CI71</accession>
<feature type="transmembrane region" description="Helical" evidence="2">
    <location>
        <begin position="39"/>
        <end position="64"/>
    </location>
</feature>